<organism evidence="2 3">
    <name type="scientific">Prauserella sediminis</name>
    <dbReference type="NCBI Taxonomy" id="577680"/>
    <lineage>
        <taxon>Bacteria</taxon>
        <taxon>Bacillati</taxon>
        <taxon>Actinomycetota</taxon>
        <taxon>Actinomycetes</taxon>
        <taxon>Pseudonocardiales</taxon>
        <taxon>Pseudonocardiaceae</taxon>
        <taxon>Prauserella</taxon>
        <taxon>Prauserella salsuginis group</taxon>
    </lineage>
</organism>
<name>A0A839XN51_9PSEU</name>
<protein>
    <recommendedName>
        <fullName evidence="4">SseB protein N-terminal domain-containing protein</fullName>
    </recommendedName>
</protein>
<evidence type="ECO:0000256" key="1">
    <source>
        <dbReference type="SAM" id="MobiDB-lite"/>
    </source>
</evidence>
<proteinExistence type="predicted"/>
<reference evidence="2 3" key="1">
    <citation type="submission" date="2020-08" db="EMBL/GenBank/DDBJ databases">
        <title>Sequencing the genomes of 1000 actinobacteria strains.</title>
        <authorList>
            <person name="Klenk H.-P."/>
        </authorList>
    </citation>
    <scope>NUCLEOTIDE SEQUENCE [LARGE SCALE GENOMIC DNA]</scope>
    <source>
        <strain evidence="2 3">DSM 45267</strain>
    </source>
</reference>
<dbReference type="NCBIfam" id="NF042914">
    <property type="entry name" value="SAV915_dom"/>
    <property type="match status" value="1"/>
</dbReference>
<feature type="region of interest" description="Disordered" evidence="1">
    <location>
        <begin position="1"/>
        <end position="20"/>
    </location>
</feature>
<gene>
    <name evidence="2" type="ORF">FB384_002961</name>
</gene>
<dbReference type="InterPro" id="IPR049975">
    <property type="entry name" value="SAV_915-like_dom"/>
</dbReference>
<sequence length="124" mass="13498">MRESRYGTKANVPEPEVTAEVSRPVLGAEMTEEAPQVVYIPTAAPMRGEDLTVVLRELEDASLALLVFSSLDLLVEGCGEEQPWIGFHAAGLEELQHQVGADVVLWDATLAPEIRQYGEYGEGS</sequence>
<dbReference type="Proteomes" id="UP000564573">
    <property type="component" value="Unassembled WGS sequence"/>
</dbReference>
<keyword evidence="3" id="KW-1185">Reference proteome</keyword>
<comment type="caution">
    <text evidence="2">The sequence shown here is derived from an EMBL/GenBank/DDBJ whole genome shotgun (WGS) entry which is preliminary data.</text>
</comment>
<dbReference type="RefSeq" id="WP_183783543.1">
    <property type="nucleotide sequence ID" value="NZ_JACIBS010000001.1"/>
</dbReference>
<dbReference type="AlphaFoldDB" id="A0A839XN51"/>
<accession>A0A839XN51</accession>
<evidence type="ECO:0000313" key="2">
    <source>
        <dbReference type="EMBL" id="MBB3664057.1"/>
    </source>
</evidence>
<evidence type="ECO:0008006" key="4">
    <source>
        <dbReference type="Google" id="ProtNLM"/>
    </source>
</evidence>
<dbReference type="EMBL" id="JACIBS010000001">
    <property type="protein sequence ID" value="MBB3664057.1"/>
    <property type="molecule type" value="Genomic_DNA"/>
</dbReference>
<evidence type="ECO:0000313" key="3">
    <source>
        <dbReference type="Proteomes" id="UP000564573"/>
    </source>
</evidence>